<dbReference type="SUPFAM" id="SSF57184">
    <property type="entry name" value="Growth factor receptor domain"/>
    <property type="match status" value="1"/>
</dbReference>
<evidence type="ECO:0000256" key="1">
    <source>
        <dbReference type="SAM" id="Phobius"/>
    </source>
</evidence>
<dbReference type="InterPro" id="IPR052798">
    <property type="entry name" value="Giardia_VSA"/>
</dbReference>
<dbReference type="VEuPathDB" id="GiardiaDB:SS50377_21580"/>
<dbReference type="SMART" id="SM00261">
    <property type="entry name" value="FU"/>
    <property type="match status" value="4"/>
</dbReference>
<gene>
    <name evidence="2" type="ORF">SS50377_14530</name>
    <name evidence="3" type="ORF">SS50377_21580</name>
</gene>
<dbReference type="EMBL" id="AUWU02000002">
    <property type="protein sequence ID" value="KAH0576039.1"/>
    <property type="molecule type" value="Genomic_DNA"/>
</dbReference>
<dbReference type="EMBL" id="KI546093">
    <property type="protein sequence ID" value="EST45529.1"/>
    <property type="molecule type" value="Genomic_DNA"/>
</dbReference>
<dbReference type="OrthoDB" id="283575at2759"/>
<dbReference type="AlphaFoldDB" id="V6LXI3"/>
<dbReference type="PANTHER" id="PTHR23275">
    <property type="entry name" value="CABRIOLET.-RELATED"/>
    <property type="match status" value="1"/>
</dbReference>
<keyword evidence="1" id="KW-1133">Transmembrane helix</keyword>
<dbReference type="InterPro" id="IPR006212">
    <property type="entry name" value="Furin_repeat"/>
</dbReference>
<keyword evidence="4" id="KW-1185">Reference proteome</keyword>
<protein>
    <submittedName>
        <fullName evidence="2">Cysteine-rich membrane protein 2</fullName>
    </submittedName>
</protein>
<feature type="transmembrane region" description="Helical" evidence="1">
    <location>
        <begin position="234"/>
        <end position="256"/>
    </location>
</feature>
<dbReference type="PANTHER" id="PTHR23275:SF100">
    <property type="entry name" value="EGF-LIKE DOMAIN-CONTAINING PROTEIN"/>
    <property type="match status" value="1"/>
</dbReference>
<name>V6LXI3_9EUKA</name>
<organism evidence="2">
    <name type="scientific">Spironucleus salmonicida</name>
    <dbReference type="NCBI Taxonomy" id="348837"/>
    <lineage>
        <taxon>Eukaryota</taxon>
        <taxon>Metamonada</taxon>
        <taxon>Diplomonadida</taxon>
        <taxon>Hexamitidae</taxon>
        <taxon>Hexamitinae</taxon>
        <taxon>Spironucleus</taxon>
    </lineage>
</organism>
<reference evidence="3" key="2">
    <citation type="submission" date="2020-12" db="EMBL/GenBank/DDBJ databases">
        <title>New Spironucleus salmonicida genome in near-complete chromosomes.</title>
        <authorList>
            <person name="Xu F."/>
            <person name="Kurt Z."/>
            <person name="Jimenez-Gonzalez A."/>
            <person name="Astvaldsson A."/>
            <person name="Andersson J.O."/>
            <person name="Svard S.G."/>
        </authorList>
    </citation>
    <scope>NUCLEOTIDE SEQUENCE</scope>
    <source>
        <strain evidence="3">ATCC 50377</strain>
    </source>
</reference>
<evidence type="ECO:0000313" key="3">
    <source>
        <dbReference type="EMBL" id="KAH0576039.1"/>
    </source>
</evidence>
<evidence type="ECO:0000313" key="4">
    <source>
        <dbReference type="Proteomes" id="UP000018208"/>
    </source>
</evidence>
<dbReference type="InterPro" id="IPR009030">
    <property type="entry name" value="Growth_fac_rcpt_cys_sf"/>
</dbReference>
<dbReference type="Proteomes" id="UP000018208">
    <property type="component" value="Unassembled WGS sequence"/>
</dbReference>
<sequence>MLNECKSCIPGFILEGTSCANCGDNCANCDGNKAVCRLCKRNFFLKDGACTTCVDNTIEQCECNEAVNCATCETADTKKCENCLTGYKKSDEGSCDECSEGFFMSQNLCSKCGDVCKSCSGDGERCDTCTTGYTMSINQICEKDCTDAVTDGMVCVGDQIVACGSDSQTVACKCESAVNCLKCNGTDSKKCQSCMPGYKLAGDVCTGCADGAEVVGAFCFISGNKSKNNLSGGAIAGIVIAVLIVAGAIGGGVFWFMRQKKKTSVSVEGSAGIQE</sequence>
<keyword evidence="1" id="KW-0472">Membrane</keyword>
<keyword evidence="1" id="KW-0812">Transmembrane</keyword>
<dbReference type="Gene3D" id="2.10.220.10">
    <property type="entry name" value="Hormone Receptor, Insulin-like Growth Factor Receptor 1, Chain A, domain 2"/>
    <property type="match status" value="2"/>
</dbReference>
<reference evidence="2 3" key="1">
    <citation type="journal article" date="2014" name="PLoS Genet.">
        <title>The Genome of Spironucleus salmonicida Highlights a Fish Pathogen Adapted to Fluctuating Environments.</title>
        <authorList>
            <person name="Xu F."/>
            <person name="Jerlstrom-Hultqvist J."/>
            <person name="Einarsson E."/>
            <person name="Astvaldsson A."/>
            <person name="Svard S.G."/>
            <person name="Andersson J.O."/>
        </authorList>
    </citation>
    <scope>NUCLEOTIDE SEQUENCE</scope>
    <source>
        <strain evidence="3">ATCC 50377</strain>
    </source>
</reference>
<evidence type="ECO:0000313" key="2">
    <source>
        <dbReference type="EMBL" id="EST45529.1"/>
    </source>
</evidence>
<accession>V6LXI3</accession>
<proteinExistence type="predicted"/>
<dbReference type="CDD" id="cd12087">
    <property type="entry name" value="TM_EGFR-like"/>
    <property type="match status" value="1"/>
</dbReference>